<evidence type="ECO:0000313" key="4">
    <source>
        <dbReference type="Proteomes" id="UP001589867"/>
    </source>
</evidence>
<feature type="compositionally biased region" description="Low complexity" evidence="1">
    <location>
        <begin position="69"/>
        <end position="129"/>
    </location>
</feature>
<evidence type="ECO:0000256" key="1">
    <source>
        <dbReference type="SAM" id="MobiDB-lite"/>
    </source>
</evidence>
<dbReference type="SUPFAM" id="SSF49785">
    <property type="entry name" value="Galactose-binding domain-like"/>
    <property type="match status" value="1"/>
</dbReference>
<comment type="caution">
    <text evidence="3">The sequence shown here is derived from an EMBL/GenBank/DDBJ whole genome shotgun (WGS) entry which is preliminary data.</text>
</comment>
<dbReference type="Gene3D" id="2.60.120.260">
    <property type="entry name" value="Galactose-binding domain-like"/>
    <property type="match status" value="1"/>
</dbReference>
<dbReference type="EMBL" id="JBHLUH010000007">
    <property type="protein sequence ID" value="MFC0527160.1"/>
    <property type="molecule type" value="Genomic_DNA"/>
</dbReference>
<dbReference type="RefSeq" id="WP_377246524.1">
    <property type="nucleotide sequence ID" value="NZ_JBHLUH010000007.1"/>
</dbReference>
<name>A0ABV6LXM8_9ACTN</name>
<dbReference type="InterPro" id="IPR008979">
    <property type="entry name" value="Galactose-bd-like_sf"/>
</dbReference>
<dbReference type="Proteomes" id="UP001589867">
    <property type="component" value="Unassembled WGS sequence"/>
</dbReference>
<keyword evidence="2" id="KW-1133">Transmembrane helix</keyword>
<reference evidence="3 4" key="1">
    <citation type="submission" date="2024-09" db="EMBL/GenBank/DDBJ databases">
        <authorList>
            <person name="Sun Q."/>
            <person name="Mori K."/>
        </authorList>
    </citation>
    <scope>NUCLEOTIDE SEQUENCE [LARGE SCALE GENOMIC DNA]</scope>
    <source>
        <strain evidence="3 4">TBRC 3947</strain>
    </source>
</reference>
<keyword evidence="2" id="KW-0812">Transmembrane</keyword>
<sequence length="247" mass="24776">MPLANVEQPGRGRPGPWRLAASAALASLGVVVLVGAVRYGAAATSERTPVAEGGPAPTTPYVRPVSPEGTVTPVATPTGAPGTAAGSPPVAVSPSAAARPKPSSRPAGPGRAPVPAASPSSRTPAPFTPVSVQAEHPANVLDGGAAVTACASCDGGGRVRFLGRVVVYLDVPVAGTRTVTVTYESDGSREMKVAINNGSPRTFPVSGTSWELPRTFRFTAAIPAGRVAITLYNDTSPAPDVDKVTIG</sequence>
<feature type="transmembrane region" description="Helical" evidence="2">
    <location>
        <begin position="20"/>
        <end position="41"/>
    </location>
</feature>
<evidence type="ECO:0000256" key="2">
    <source>
        <dbReference type="SAM" id="Phobius"/>
    </source>
</evidence>
<keyword evidence="2" id="KW-0472">Membrane</keyword>
<organism evidence="3 4">
    <name type="scientific">Phytohabitans kaempferiae</name>
    <dbReference type="NCBI Taxonomy" id="1620943"/>
    <lineage>
        <taxon>Bacteria</taxon>
        <taxon>Bacillati</taxon>
        <taxon>Actinomycetota</taxon>
        <taxon>Actinomycetes</taxon>
        <taxon>Micromonosporales</taxon>
        <taxon>Micromonosporaceae</taxon>
    </lineage>
</organism>
<keyword evidence="4" id="KW-1185">Reference proteome</keyword>
<evidence type="ECO:0008006" key="5">
    <source>
        <dbReference type="Google" id="ProtNLM"/>
    </source>
</evidence>
<proteinExistence type="predicted"/>
<feature type="region of interest" description="Disordered" evidence="1">
    <location>
        <begin position="44"/>
        <end position="129"/>
    </location>
</feature>
<evidence type="ECO:0000313" key="3">
    <source>
        <dbReference type="EMBL" id="MFC0527160.1"/>
    </source>
</evidence>
<protein>
    <recommendedName>
        <fullName evidence="5">CBM6 domain-containing protein</fullName>
    </recommendedName>
</protein>
<gene>
    <name evidence="3" type="ORF">ACFFIA_05765</name>
</gene>
<accession>A0ABV6LXM8</accession>